<dbReference type="InterPro" id="IPR002872">
    <property type="entry name" value="Proline_DH_dom"/>
</dbReference>
<dbReference type="EMBL" id="QGDT01000006">
    <property type="protein sequence ID" value="PWJ57564.1"/>
    <property type="molecule type" value="Genomic_DNA"/>
</dbReference>
<dbReference type="RefSeq" id="WP_109674731.1">
    <property type="nucleotide sequence ID" value="NZ_QGDT01000006.1"/>
</dbReference>
<dbReference type="GO" id="GO:0071949">
    <property type="term" value="F:FAD binding"/>
    <property type="evidence" value="ECO:0007669"/>
    <property type="project" value="TreeGrafter"/>
</dbReference>
<dbReference type="GO" id="GO:0010133">
    <property type="term" value="P:L-proline catabolic process to L-glutamate"/>
    <property type="evidence" value="ECO:0007669"/>
    <property type="project" value="TreeGrafter"/>
</dbReference>
<dbReference type="PANTHER" id="PTHR13914">
    <property type="entry name" value="PROLINE OXIDASE"/>
    <property type="match status" value="1"/>
</dbReference>
<dbReference type="InterPro" id="IPR029041">
    <property type="entry name" value="FAD-linked_oxidoreductase-like"/>
</dbReference>
<evidence type="ECO:0000313" key="3">
    <source>
        <dbReference type="EMBL" id="PWJ57564.1"/>
    </source>
</evidence>
<keyword evidence="1" id="KW-0560">Oxidoreductase</keyword>
<organism evidence="3 4">
    <name type="scientific">Dyadobacter jejuensis</name>
    <dbReference type="NCBI Taxonomy" id="1082580"/>
    <lineage>
        <taxon>Bacteria</taxon>
        <taxon>Pseudomonadati</taxon>
        <taxon>Bacteroidota</taxon>
        <taxon>Cytophagia</taxon>
        <taxon>Cytophagales</taxon>
        <taxon>Spirosomataceae</taxon>
        <taxon>Dyadobacter</taxon>
    </lineage>
</organism>
<dbReference type="SUPFAM" id="SSF51730">
    <property type="entry name" value="FAD-linked oxidoreductase"/>
    <property type="match status" value="1"/>
</dbReference>
<comment type="caution">
    <text evidence="3">The sequence shown here is derived from an EMBL/GenBank/DDBJ whole genome shotgun (WGS) entry which is preliminary data.</text>
</comment>
<sequence>MALPTQKDLNSVSFEDIAVAFASKSDQQLRKTYWLFKIMNKSRAVNLGTFFLKLALKLNLPIKNLIRSTIFEQFCGGETISDCEQTITHLGQAGIGTILDYSVEGEETESCYDLTLQQIILTIEKAAHTPHVPFAVFKLSGIAPTELLEAYQREESLNTADQAAFDKVVSRLDTLCSYAYHHDVRLFIDAEESWIQGTIDQLASRMMAQYNRKKAVVFNTYQMYRSESLQGLKSAYLAGREQGYHIGAKLVRGAYMEKERLRARENNYSSPIHATKEATDIDYNAAIEFCLEHLQFMAICMGTHNEYSCQYCISRMKKIGLELDDERIWFAQLLGMSDNITYNLAQAGYNTAKYVPYGPIASVMPYLIRRARENTAMTGQSSREYLLTKNEMERRGISSL</sequence>
<evidence type="ECO:0000313" key="4">
    <source>
        <dbReference type="Proteomes" id="UP000245880"/>
    </source>
</evidence>
<keyword evidence="4" id="KW-1185">Reference proteome</keyword>
<dbReference type="OrthoDB" id="1401444at2"/>
<feature type="domain" description="Proline dehydrogenase" evidence="2">
    <location>
        <begin position="84"/>
        <end position="382"/>
    </location>
</feature>
<evidence type="ECO:0000256" key="1">
    <source>
        <dbReference type="ARBA" id="ARBA00023002"/>
    </source>
</evidence>
<protein>
    <submittedName>
        <fullName evidence="3">Proline dehydrogenase</fullName>
    </submittedName>
</protein>
<gene>
    <name evidence="3" type="ORF">CLV98_10634</name>
</gene>
<reference evidence="3 4" key="1">
    <citation type="submission" date="2018-03" db="EMBL/GenBank/DDBJ databases">
        <title>Genomic Encyclopedia of Archaeal and Bacterial Type Strains, Phase II (KMG-II): from individual species to whole genera.</title>
        <authorList>
            <person name="Goeker M."/>
        </authorList>
    </citation>
    <scope>NUCLEOTIDE SEQUENCE [LARGE SCALE GENOMIC DNA]</scope>
    <source>
        <strain evidence="3 4">DSM 100346</strain>
    </source>
</reference>
<dbReference type="GO" id="GO:0004657">
    <property type="term" value="F:proline dehydrogenase activity"/>
    <property type="evidence" value="ECO:0007669"/>
    <property type="project" value="InterPro"/>
</dbReference>
<name>A0A316AKL5_9BACT</name>
<dbReference type="InterPro" id="IPR015659">
    <property type="entry name" value="Proline_oxidase"/>
</dbReference>
<proteinExistence type="predicted"/>
<dbReference type="Gene3D" id="3.20.20.220">
    <property type="match status" value="1"/>
</dbReference>
<accession>A0A316AKL5</accession>
<dbReference type="AlphaFoldDB" id="A0A316AKL5"/>
<dbReference type="PANTHER" id="PTHR13914:SF0">
    <property type="entry name" value="PROLINE DEHYDROGENASE 1, MITOCHONDRIAL"/>
    <property type="match status" value="1"/>
</dbReference>
<evidence type="ECO:0000259" key="2">
    <source>
        <dbReference type="Pfam" id="PF01619"/>
    </source>
</evidence>
<dbReference type="Pfam" id="PF01619">
    <property type="entry name" value="Pro_dh"/>
    <property type="match status" value="1"/>
</dbReference>
<dbReference type="Proteomes" id="UP000245880">
    <property type="component" value="Unassembled WGS sequence"/>
</dbReference>